<accession>A0A7J6WWX8</accession>
<dbReference type="EMBL" id="JABWDY010009944">
    <property type="protein sequence ID" value="KAF5201045.1"/>
    <property type="molecule type" value="Genomic_DNA"/>
</dbReference>
<dbReference type="AlphaFoldDB" id="A0A7J6WWX8"/>
<evidence type="ECO:0000313" key="1">
    <source>
        <dbReference type="EMBL" id="KAF5201045.1"/>
    </source>
</evidence>
<name>A0A7J6WWX8_THATH</name>
<gene>
    <name evidence="1" type="ORF">FRX31_009368</name>
</gene>
<feature type="non-terminal residue" evidence="1">
    <location>
        <position position="1"/>
    </location>
</feature>
<dbReference type="Proteomes" id="UP000554482">
    <property type="component" value="Unassembled WGS sequence"/>
</dbReference>
<keyword evidence="2" id="KW-1185">Reference proteome</keyword>
<dbReference type="OrthoDB" id="8119704at2759"/>
<protein>
    <recommendedName>
        <fullName evidence="3">Alpha/beta-Hydrolases superfamily protein</fullName>
    </recommendedName>
</protein>
<evidence type="ECO:0008006" key="3">
    <source>
        <dbReference type="Google" id="ProtNLM"/>
    </source>
</evidence>
<comment type="caution">
    <text evidence="1">The sequence shown here is derived from an EMBL/GenBank/DDBJ whole genome shotgun (WGS) entry which is preliminary data.</text>
</comment>
<evidence type="ECO:0000313" key="2">
    <source>
        <dbReference type="Proteomes" id="UP000554482"/>
    </source>
</evidence>
<organism evidence="1 2">
    <name type="scientific">Thalictrum thalictroides</name>
    <name type="common">Rue-anemone</name>
    <name type="synonym">Anemone thalictroides</name>
    <dbReference type="NCBI Taxonomy" id="46969"/>
    <lineage>
        <taxon>Eukaryota</taxon>
        <taxon>Viridiplantae</taxon>
        <taxon>Streptophyta</taxon>
        <taxon>Embryophyta</taxon>
        <taxon>Tracheophyta</taxon>
        <taxon>Spermatophyta</taxon>
        <taxon>Magnoliopsida</taxon>
        <taxon>Ranunculales</taxon>
        <taxon>Ranunculaceae</taxon>
        <taxon>Thalictroideae</taxon>
        <taxon>Thalictrum</taxon>
    </lineage>
</organism>
<reference evidence="1 2" key="1">
    <citation type="submission" date="2020-06" db="EMBL/GenBank/DDBJ databases">
        <title>Transcriptomic and genomic resources for Thalictrum thalictroides and T. hernandezii: Facilitating candidate gene discovery in an emerging model plant lineage.</title>
        <authorList>
            <person name="Arias T."/>
            <person name="Riano-Pachon D.M."/>
            <person name="Di Stilio V.S."/>
        </authorList>
    </citation>
    <scope>NUCLEOTIDE SEQUENCE [LARGE SCALE GENOMIC DNA]</scope>
    <source>
        <strain evidence="2">cv. WT478/WT964</strain>
        <tissue evidence="1">Leaves</tissue>
    </source>
</reference>
<proteinExistence type="predicted"/>
<sequence length="50" mass="5601">VEWSSVASNSLPDWPTAVLLHGILGGRKNWGGYLVSLLYRMILKQLISLF</sequence>